<proteinExistence type="predicted"/>
<protein>
    <recommendedName>
        <fullName evidence="4">Knottin scorpion toxin-like domain-containing protein</fullName>
    </recommendedName>
</protein>
<sequence length="82" mass="9219">MKIGKLYLSNIILQMLIVIIFLFSSPGSFPVDYACFGPCVEVTDCEKFCIDQGYVSGRCILPQMECCCIRSKIKQHMSSTLI</sequence>
<evidence type="ECO:0000256" key="1">
    <source>
        <dbReference type="SAM" id="SignalP"/>
    </source>
</evidence>
<keyword evidence="1" id="KW-0732">Signal</keyword>
<dbReference type="SUPFAM" id="SSF57095">
    <property type="entry name" value="Scorpion toxin-like"/>
    <property type="match status" value="1"/>
</dbReference>
<gene>
    <name evidence="2" type="ORF">DCAR_0728097</name>
</gene>
<dbReference type="Proteomes" id="UP000077755">
    <property type="component" value="Chromosome 7"/>
</dbReference>
<organism evidence="2 3">
    <name type="scientific">Daucus carota subsp. sativus</name>
    <name type="common">Carrot</name>
    <dbReference type="NCBI Taxonomy" id="79200"/>
    <lineage>
        <taxon>Eukaryota</taxon>
        <taxon>Viridiplantae</taxon>
        <taxon>Streptophyta</taxon>
        <taxon>Embryophyta</taxon>
        <taxon>Tracheophyta</taxon>
        <taxon>Spermatophyta</taxon>
        <taxon>Magnoliopsida</taxon>
        <taxon>eudicotyledons</taxon>
        <taxon>Gunneridae</taxon>
        <taxon>Pentapetalae</taxon>
        <taxon>asterids</taxon>
        <taxon>campanulids</taxon>
        <taxon>Apiales</taxon>
        <taxon>Apiaceae</taxon>
        <taxon>Apioideae</taxon>
        <taxon>Scandiceae</taxon>
        <taxon>Daucinae</taxon>
        <taxon>Daucus</taxon>
        <taxon>Daucus sect. Daucus</taxon>
    </lineage>
</organism>
<name>A0AAF0XIK8_DAUCS</name>
<feature type="signal peptide" evidence="1">
    <location>
        <begin position="1"/>
        <end position="30"/>
    </location>
</feature>
<reference evidence="2" key="2">
    <citation type="submission" date="2022-03" db="EMBL/GenBank/DDBJ databases">
        <title>Draft title - Genomic analysis of global carrot germplasm unveils the trajectory of domestication and the origin of high carotenoid orange carrot.</title>
        <authorList>
            <person name="Iorizzo M."/>
            <person name="Ellison S."/>
            <person name="Senalik D."/>
            <person name="Macko-Podgorni A."/>
            <person name="Grzebelus D."/>
            <person name="Bostan H."/>
            <person name="Rolling W."/>
            <person name="Curaba J."/>
            <person name="Simon P."/>
        </authorList>
    </citation>
    <scope>NUCLEOTIDE SEQUENCE</scope>
    <source>
        <tissue evidence="2">Leaf</tissue>
    </source>
</reference>
<feature type="chain" id="PRO_5042287548" description="Knottin scorpion toxin-like domain-containing protein" evidence="1">
    <location>
        <begin position="31"/>
        <end position="82"/>
    </location>
</feature>
<keyword evidence="3" id="KW-1185">Reference proteome</keyword>
<evidence type="ECO:0000313" key="3">
    <source>
        <dbReference type="Proteomes" id="UP000077755"/>
    </source>
</evidence>
<evidence type="ECO:0000313" key="2">
    <source>
        <dbReference type="EMBL" id="WOH08653.1"/>
    </source>
</evidence>
<dbReference type="EMBL" id="CP093349">
    <property type="protein sequence ID" value="WOH08653.1"/>
    <property type="molecule type" value="Genomic_DNA"/>
</dbReference>
<dbReference type="AlphaFoldDB" id="A0AAF0XIK8"/>
<reference evidence="2" key="1">
    <citation type="journal article" date="2016" name="Nat. Genet.">
        <title>A high-quality carrot genome assembly provides new insights into carotenoid accumulation and asterid genome evolution.</title>
        <authorList>
            <person name="Iorizzo M."/>
            <person name="Ellison S."/>
            <person name="Senalik D."/>
            <person name="Zeng P."/>
            <person name="Satapoomin P."/>
            <person name="Huang J."/>
            <person name="Bowman M."/>
            <person name="Iovene M."/>
            <person name="Sanseverino W."/>
            <person name="Cavagnaro P."/>
            <person name="Yildiz M."/>
            <person name="Macko-Podgorni A."/>
            <person name="Moranska E."/>
            <person name="Grzebelus E."/>
            <person name="Grzebelus D."/>
            <person name="Ashrafi H."/>
            <person name="Zheng Z."/>
            <person name="Cheng S."/>
            <person name="Spooner D."/>
            <person name="Van Deynze A."/>
            <person name="Simon P."/>
        </authorList>
    </citation>
    <scope>NUCLEOTIDE SEQUENCE</scope>
    <source>
        <tissue evidence="2">Leaf</tissue>
    </source>
</reference>
<evidence type="ECO:0008006" key="4">
    <source>
        <dbReference type="Google" id="ProtNLM"/>
    </source>
</evidence>
<dbReference type="InterPro" id="IPR036574">
    <property type="entry name" value="Scorpion_toxin-like_sf"/>
</dbReference>
<accession>A0AAF0XIK8</accession>